<keyword evidence="6" id="KW-0460">Magnesium</keyword>
<dbReference type="PANTHER" id="PTHR12318:SF0">
    <property type="entry name" value="ACYL-COENZYME A DIPHOSPHATASE NUDT19"/>
    <property type="match status" value="1"/>
</dbReference>
<dbReference type="InterPro" id="IPR039121">
    <property type="entry name" value="NUDT19"/>
</dbReference>
<dbReference type="InterPro" id="IPR038579">
    <property type="entry name" value="Ribosomal_eS21_sf"/>
</dbReference>
<evidence type="ECO:0000256" key="4">
    <source>
        <dbReference type="ARBA" id="ARBA00022723"/>
    </source>
</evidence>
<dbReference type="PROSITE" id="PS51462">
    <property type="entry name" value="NUDIX"/>
    <property type="match status" value="1"/>
</dbReference>
<dbReference type="Gene3D" id="3.90.79.10">
    <property type="entry name" value="Nucleoside Triphosphate Pyrophosphohydrolase"/>
    <property type="match status" value="1"/>
</dbReference>
<sequence>MSFIYQGSLSRHLLQRLGHRFAAGLVFRTSPASHITSVQSFQRPSSKCALKQYTTTVPLNSQNMSSPKLGNEPAVPRPSSSVLLISPKNEILLLHRVKTSTSFASAHVFPGGNLSSQDGECPPPGDLARHEDSPSYRRAAIRELFEESGILLAKDRNSGKMLAVDEPTREAGRRLIHQNKTTFDEWLKQQSADAEPDIGQLIPFTRWVTPTNVPKRYTTQMYLYFLPLPVNVDKKLLDQLPAEGEHEEHQLPTSDGGIEVTEAQFLPASAWVSRAQNAEIILFPPQFLLLHLVSGFLDREPRANASVEEMEKRRQALVEFVHSGSPPWTEKCISPKMVLMTGDGRSVLGLSDPGPELKGSSKRGESERVVLVRFKKGSAREVAVRWKKDVLQEEREKKKPSTSNLTVARQNLNTKPAKMENDKGEIVDLVCVAAYNQQSRLDPKPKRWTRYVPRKCSATNRIIKANDHASVQLSVGKVDENGRYTGENQTYALCGFIRARGESDDSFNRLAQRDGYLKNVWTASSQR</sequence>
<dbReference type="GO" id="GO:1990904">
    <property type="term" value="C:ribonucleoprotein complex"/>
    <property type="evidence" value="ECO:0007669"/>
    <property type="project" value="UniProtKB-KW"/>
</dbReference>
<comment type="cofactor">
    <cofactor evidence="1">
        <name>Mn(2+)</name>
        <dbReference type="ChEBI" id="CHEBI:29035"/>
    </cofactor>
</comment>
<dbReference type="GO" id="GO:0006412">
    <property type="term" value="P:translation"/>
    <property type="evidence" value="ECO:0007669"/>
    <property type="project" value="InterPro"/>
</dbReference>
<dbReference type="FunFam" id="3.30.1230.20:FF:000001">
    <property type="entry name" value="40S ribosomal protein S21"/>
    <property type="match status" value="1"/>
</dbReference>
<evidence type="ECO:0000313" key="13">
    <source>
        <dbReference type="Proteomes" id="UP000191691"/>
    </source>
</evidence>
<dbReference type="Proteomes" id="UP000191691">
    <property type="component" value="Unassembled WGS sequence"/>
</dbReference>
<dbReference type="InterPro" id="IPR000086">
    <property type="entry name" value="NUDIX_hydrolase_dom"/>
</dbReference>
<dbReference type="PANTHER" id="PTHR12318">
    <property type="entry name" value="TESTOSTERONE-REGULATED PROTEIN RP2"/>
    <property type="match status" value="1"/>
</dbReference>
<evidence type="ECO:0000313" key="12">
    <source>
        <dbReference type="EMBL" id="OQE90333.1"/>
    </source>
</evidence>
<evidence type="ECO:0000256" key="10">
    <source>
        <dbReference type="SAM" id="MobiDB-lite"/>
    </source>
</evidence>
<dbReference type="InterPro" id="IPR001931">
    <property type="entry name" value="Ribosomal_eS21"/>
</dbReference>
<keyword evidence="4" id="KW-0479">Metal-binding</keyword>
<dbReference type="CDD" id="cd18870">
    <property type="entry name" value="NUDIX_AcylCoAdiphos_Nudt19"/>
    <property type="match status" value="1"/>
</dbReference>
<dbReference type="STRING" id="60175.A0A1V6YSF8"/>
<dbReference type="GO" id="GO:0005739">
    <property type="term" value="C:mitochondrion"/>
    <property type="evidence" value="ECO:0007669"/>
    <property type="project" value="TreeGrafter"/>
</dbReference>
<feature type="domain" description="Nudix hydrolase" evidence="11">
    <location>
        <begin position="75"/>
        <end position="288"/>
    </location>
</feature>
<dbReference type="GO" id="GO:0016818">
    <property type="term" value="F:hydrolase activity, acting on acid anhydrides, in phosphorus-containing anhydrides"/>
    <property type="evidence" value="ECO:0007669"/>
    <property type="project" value="InterPro"/>
</dbReference>
<evidence type="ECO:0000256" key="6">
    <source>
        <dbReference type="ARBA" id="ARBA00022842"/>
    </source>
</evidence>
<evidence type="ECO:0000256" key="7">
    <source>
        <dbReference type="ARBA" id="ARBA00022980"/>
    </source>
</evidence>
<dbReference type="SUPFAM" id="SSF55811">
    <property type="entry name" value="Nudix"/>
    <property type="match status" value="1"/>
</dbReference>
<evidence type="ECO:0000256" key="1">
    <source>
        <dbReference type="ARBA" id="ARBA00001936"/>
    </source>
</evidence>
<evidence type="ECO:0000256" key="9">
    <source>
        <dbReference type="ARBA" id="ARBA00023274"/>
    </source>
</evidence>
<dbReference type="GO" id="GO:0003735">
    <property type="term" value="F:structural constituent of ribosome"/>
    <property type="evidence" value="ECO:0007669"/>
    <property type="project" value="InterPro"/>
</dbReference>
<dbReference type="GO" id="GO:0046872">
    <property type="term" value="F:metal ion binding"/>
    <property type="evidence" value="ECO:0007669"/>
    <property type="project" value="UniProtKB-KW"/>
</dbReference>
<dbReference type="Gene3D" id="3.30.1230.20">
    <property type="match status" value="1"/>
</dbReference>
<gene>
    <name evidence="12" type="ORF">PENNAL_c0012G08990</name>
</gene>
<evidence type="ECO:0000256" key="8">
    <source>
        <dbReference type="ARBA" id="ARBA00023211"/>
    </source>
</evidence>
<organism evidence="12 13">
    <name type="scientific">Penicillium nalgiovense</name>
    <dbReference type="NCBI Taxonomy" id="60175"/>
    <lineage>
        <taxon>Eukaryota</taxon>
        <taxon>Fungi</taxon>
        <taxon>Dikarya</taxon>
        <taxon>Ascomycota</taxon>
        <taxon>Pezizomycotina</taxon>
        <taxon>Eurotiomycetes</taxon>
        <taxon>Eurotiomycetidae</taxon>
        <taxon>Eurotiales</taxon>
        <taxon>Aspergillaceae</taxon>
        <taxon>Penicillium</taxon>
    </lineage>
</organism>
<keyword evidence="5" id="KW-0378">Hydrolase</keyword>
<dbReference type="EMBL" id="MOOB01000012">
    <property type="protein sequence ID" value="OQE90333.1"/>
    <property type="molecule type" value="Genomic_DNA"/>
</dbReference>
<protein>
    <recommendedName>
        <fullName evidence="11">Nudix hydrolase domain-containing protein</fullName>
    </recommendedName>
</protein>
<dbReference type="AlphaFoldDB" id="A0A1V6YSF8"/>
<accession>A0A1V6YSF8</accession>
<keyword evidence="7" id="KW-0689">Ribosomal protein</keyword>
<comment type="similarity">
    <text evidence="3">Belongs to the eukaryotic ribosomal protein eS21 family.</text>
</comment>
<name>A0A1V6YSF8_PENNA</name>
<keyword evidence="8" id="KW-0464">Manganese</keyword>
<keyword evidence="13" id="KW-1185">Reference proteome</keyword>
<comment type="caution">
    <text evidence="12">The sequence shown here is derived from an EMBL/GenBank/DDBJ whole genome shotgun (WGS) entry which is preliminary data.</text>
</comment>
<evidence type="ECO:0000259" key="11">
    <source>
        <dbReference type="PROSITE" id="PS51462"/>
    </source>
</evidence>
<comment type="cofactor">
    <cofactor evidence="2">
        <name>Mg(2+)</name>
        <dbReference type="ChEBI" id="CHEBI:18420"/>
    </cofactor>
</comment>
<dbReference type="InterPro" id="IPR015797">
    <property type="entry name" value="NUDIX_hydrolase-like_dom_sf"/>
</dbReference>
<dbReference type="OMA" id="ERWGAVP"/>
<reference evidence="13" key="1">
    <citation type="journal article" date="2017" name="Nat. Microbiol.">
        <title>Global analysis of biosynthetic gene clusters reveals vast potential of secondary metabolite production in Penicillium species.</title>
        <authorList>
            <person name="Nielsen J.C."/>
            <person name="Grijseels S."/>
            <person name="Prigent S."/>
            <person name="Ji B."/>
            <person name="Dainat J."/>
            <person name="Nielsen K.F."/>
            <person name="Frisvad J.C."/>
            <person name="Workman M."/>
            <person name="Nielsen J."/>
        </authorList>
    </citation>
    <scope>NUCLEOTIDE SEQUENCE [LARGE SCALE GENOMIC DNA]</scope>
    <source>
        <strain evidence="13">IBT 13039</strain>
    </source>
</reference>
<proteinExistence type="inferred from homology"/>
<dbReference type="GO" id="GO:0042274">
    <property type="term" value="P:ribosomal small subunit biogenesis"/>
    <property type="evidence" value="ECO:0007669"/>
    <property type="project" value="UniProtKB-ARBA"/>
</dbReference>
<evidence type="ECO:0000256" key="5">
    <source>
        <dbReference type="ARBA" id="ARBA00022801"/>
    </source>
</evidence>
<evidence type="ECO:0000256" key="3">
    <source>
        <dbReference type="ARBA" id="ARBA00010228"/>
    </source>
</evidence>
<dbReference type="Pfam" id="PF01249">
    <property type="entry name" value="Ribosomal_S21e"/>
    <property type="match status" value="1"/>
</dbReference>
<evidence type="ECO:0000256" key="2">
    <source>
        <dbReference type="ARBA" id="ARBA00001946"/>
    </source>
</evidence>
<keyword evidence="9" id="KW-0687">Ribonucleoprotein</keyword>
<feature type="region of interest" description="Disordered" evidence="10">
    <location>
        <begin position="114"/>
        <end position="133"/>
    </location>
</feature>
<dbReference type="GO" id="GO:0022626">
    <property type="term" value="C:cytosolic ribosome"/>
    <property type="evidence" value="ECO:0007669"/>
    <property type="project" value="UniProtKB-ARBA"/>
</dbReference>